<dbReference type="Proteomes" id="UP000265520">
    <property type="component" value="Unassembled WGS sequence"/>
</dbReference>
<feature type="region of interest" description="Disordered" evidence="1">
    <location>
        <begin position="1"/>
        <end position="36"/>
    </location>
</feature>
<proteinExistence type="predicted"/>
<organism evidence="2 3">
    <name type="scientific">Trifolium medium</name>
    <dbReference type="NCBI Taxonomy" id="97028"/>
    <lineage>
        <taxon>Eukaryota</taxon>
        <taxon>Viridiplantae</taxon>
        <taxon>Streptophyta</taxon>
        <taxon>Embryophyta</taxon>
        <taxon>Tracheophyta</taxon>
        <taxon>Spermatophyta</taxon>
        <taxon>Magnoliopsida</taxon>
        <taxon>eudicotyledons</taxon>
        <taxon>Gunneridae</taxon>
        <taxon>Pentapetalae</taxon>
        <taxon>rosids</taxon>
        <taxon>fabids</taxon>
        <taxon>Fabales</taxon>
        <taxon>Fabaceae</taxon>
        <taxon>Papilionoideae</taxon>
        <taxon>50 kb inversion clade</taxon>
        <taxon>NPAAA clade</taxon>
        <taxon>Hologalegina</taxon>
        <taxon>IRL clade</taxon>
        <taxon>Trifolieae</taxon>
        <taxon>Trifolium</taxon>
    </lineage>
</organism>
<dbReference type="EMBL" id="LXQA010284488">
    <property type="protein sequence ID" value="MCI40837.1"/>
    <property type="molecule type" value="Genomic_DNA"/>
</dbReference>
<evidence type="ECO:0000313" key="3">
    <source>
        <dbReference type="Proteomes" id="UP000265520"/>
    </source>
</evidence>
<name>A0A392RXF2_9FABA</name>
<accession>A0A392RXF2</accession>
<sequence length="36" mass="3744">MENGDIPQDANEHCPGPQSDSAGKSDACEGCPNQQI</sequence>
<protein>
    <submittedName>
        <fullName evidence="2">Cytosolic fe-s cluster assembly factor nbp35-like</fullName>
    </submittedName>
</protein>
<comment type="caution">
    <text evidence="2">The sequence shown here is derived from an EMBL/GenBank/DDBJ whole genome shotgun (WGS) entry which is preliminary data.</text>
</comment>
<reference evidence="2 3" key="1">
    <citation type="journal article" date="2018" name="Front. Plant Sci.">
        <title>Red Clover (Trifolium pratense) and Zigzag Clover (T. medium) - A Picture of Genomic Similarities and Differences.</title>
        <authorList>
            <person name="Dluhosova J."/>
            <person name="Istvanek J."/>
            <person name="Nedelnik J."/>
            <person name="Repkova J."/>
        </authorList>
    </citation>
    <scope>NUCLEOTIDE SEQUENCE [LARGE SCALE GENOMIC DNA]</scope>
    <source>
        <strain evidence="3">cv. 10/8</strain>
        <tissue evidence="2">Leaf</tissue>
    </source>
</reference>
<evidence type="ECO:0000256" key="1">
    <source>
        <dbReference type="SAM" id="MobiDB-lite"/>
    </source>
</evidence>
<dbReference type="AlphaFoldDB" id="A0A392RXF2"/>
<evidence type="ECO:0000313" key="2">
    <source>
        <dbReference type="EMBL" id="MCI40837.1"/>
    </source>
</evidence>
<feature type="non-terminal residue" evidence="2">
    <location>
        <position position="36"/>
    </location>
</feature>
<keyword evidence="3" id="KW-1185">Reference proteome</keyword>